<keyword evidence="2" id="KW-0812">Transmembrane</keyword>
<reference evidence="5 6" key="1">
    <citation type="submission" date="2016-08" db="EMBL/GenBank/DDBJ databases">
        <title>A Parts List for Fungal Cellulosomes Revealed by Comparative Genomics.</title>
        <authorList>
            <consortium name="DOE Joint Genome Institute"/>
            <person name="Haitjema C.H."/>
            <person name="Gilmore S.P."/>
            <person name="Henske J.K."/>
            <person name="Solomon K.V."/>
            <person name="De Groot R."/>
            <person name="Kuo A."/>
            <person name="Mondo S.J."/>
            <person name="Salamov A.A."/>
            <person name="Labutti K."/>
            <person name="Zhao Z."/>
            <person name="Chiniquy J."/>
            <person name="Barry K."/>
            <person name="Brewer H.M."/>
            <person name="Purvine S.O."/>
            <person name="Wright A.T."/>
            <person name="Boxma B."/>
            <person name="Van Alen T."/>
            <person name="Hackstein J.H."/>
            <person name="Baker S.E."/>
            <person name="Grigoriev I.V."/>
            <person name="O'Malley M.A."/>
        </authorList>
    </citation>
    <scope>NUCLEOTIDE SEQUENCE [LARGE SCALE GENOMIC DNA]</scope>
    <source>
        <strain evidence="5 6">G1</strain>
    </source>
</reference>
<dbReference type="SUPFAM" id="SSF103506">
    <property type="entry name" value="Mitochondrial carrier"/>
    <property type="match status" value="1"/>
</dbReference>
<dbReference type="AlphaFoldDB" id="A0A1Y2CXV0"/>
<dbReference type="Gene3D" id="1.50.40.10">
    <property type="entry name" value="Mitochondrial carrier domain"/>
    <property type="match status" value="1"/>
</dbReference>
<name>A0A1Y2CXV0_9FUNG</name>
<protein>
    <recommendedName>
        <fullName evidence="7">Mitochondrial carrier</fullName>
    </recommendedName>
</protein>
<dbReference type="InterPro" id="IPR023395">
    <property type="entry name" value="MCP_dom_sf"/>
</dbReference>
<dbReference type="EMBL" id="MCOG01000095">
    <property type="protein sequence ID" value="ORY51716.1"/>
    <property type="molecule type" value="Genomic_DNA"/>
</dbReference>
<keyword evidence="3" id="KW-1133">Transmembrane helix</keyword>
<comment type="subcellular location">
    <subcellularLocation>
        <location evidence="1">Membrane</location>
    </subcellularLocation>
</comment>
<accession>A0A1Y2CXV0</accession>
<gene>
    <name evidence="5" type="ORF">LY90DRAFT_670578</name>
</gene>
<evidence type="ECO:0000256" key="1">
    <source>
        <dbReference type="ARBA" id="ARBA00004370"/>
    </source>
</evidence>
<evidence type="ECO:0000256" key="4">
    <source>
        <dbReference type="ARBA" id="ARBA00023136"/>
    </source>
</evidence>
<comment type="caution">
    <text evidence="5">The sequence shown here is derived from an EMBL/GenBank/DDBJ whole genome shotgun (WGS) entry which is preliminary data.</text>
</comment>
<sequence>MAMPRALTMAAMAKFSNDLNTEKQHKGPSLFKGQVTPKSWFTSYVVGAGGAFFAEVGFYPFEGLPQKHFVKVTGPNGAAKTVFKYKQFVKDWSYLIKYKVNGSGILVASYGLYKAGTKVYLPDFHPVYQSLIAASLAVATQTGIIYPLTKAYNWRAEQIALAAKNGVKVKTPCIGKAMIQMAKANGIGSLYKGYITNYNIAAPTLMWYYTMDEVYLKALKKRWAKNHPENPIVPWYIPAIAGTTGSLTAILIASPVEYLRETVANKKAKTLKFNPNKAVPAKITRDSLHVSPRYTIKKITGPMVRRTYNQTPETIRQTVGSSLKATLQGPTVRDIIKRAILRH</sequence>
<proteinExistence type="predicted"/>
<keyword evidence="4" id="KW-0472">Membrane</keyword>
<organism evidence="5 6">
    <name type="scientific">Neocallimastix californiae</name>
    <dbReference type="NCBI Taxonomy" id="1754190"/>
    <lineage>
        <taxon>Eukaryota</taxon>
        <taxon>Fungi</taxon>
        <taxon>Fungi incertae sedis</taxon>
        <taxon>Chytridiomycota</taxon>
        <taxon>Chytridiomycota incertae sedis</taxon>
        <taxon>Neocallimastigomycetes</taxon>
        <taxon>Neocallimastigales</taxon>
        <taxon>Neocallimastigaceae</taxon>
        <taxon>Neocallimastix</taxon>
    </lineage>
</organism>
<dbReference type="Proteomes" id="UP000193920">
    <property type="component" value="Unassembled WGS sequence"/>
</dbReference>
<keyword evidence="6" id="KW-1185">Reference proteome</keyword>
<evidence type="ECO:0000313" key="6">
    <source>
        <dbReference type="Proteomes" id="UP000193920"/>
    </source>
</evidence>
<evidence type="ECO:0000256" key="2">
    <source>
        <dbReference type="ARBA" id="ARBA00022692"/>
    </source>
</evidence>
<dbReference type="OrthoDB" id="2105612at2759"/>
<evidence type="ECO:0008006" key="7">
    <source>
        <dbReference type="Google" id="ProtNLM"/>
    </source>
</evidence>
<evidence type="ECO:0000256" key="3">
    <source>
        <dbReference type="ARBA" id="ARBA00022989"/>
    </source>
</evidence>
<evidence type="ECO:0000313" key="5">
    <source>
        <dbReference type="EMBL" id="ORY51716.1"/>
    </source>
</evidence>
<dbReference type="GO" id="GO:0016020">
    <property type="term" value="C:membrane"/>
    <property type="evidence" value="ECO:0007669"/>
    <property type="project" value="UniProtKB-SubCell"/>
</dbReference>